<dbReference type="InterPro" id="IPR038157">
    <property type="entry name" value="FeoA_core_dom"/>
</dbReference>
<evidence type="ECO:0000313" key="3">
    <source>
        <dbReference type="EMBL" id="SDD30432.1"/>
    </source>
</evidence>
<evidence type="ECO:0000259" key="2">
    <source>
        <dbReference type="SMART" id="SM00899"/>
    </source>
</evidence>
<dbReference type="RefSeq" id="WP_242868932.1">
    <property type="nucleotide sequence ID" value="NZ_FNAF01000002.1"/>
</dbReference>
<keyword evidence="4" id="KW-1185">Reference proteome</keyword>
<dbReference type="EMBL" id="FNAF01000002">
    <property type="protein sequence ID" value="SDD30432.1"/>
    <property type="molecule type" value="Genomic_DNA"/>
</dbReference>
<name>A0A1G6TML9_PEPNI</name>
<dbReference type="SMART" id="SM00899">
    <property type="entry name" value="FeoA"/>
    <property type="match status" value="1"/>
</dbReference>
<evidence type="ECO:0000256" key="1">
    <source>
        <dbReference type="ARBA" id="ARBA00023004"/>
    </source>
</evidence>
<dbReference type="GO" id="GO:0046914">
    <property type="term" value="F:transition metal ion binding"/>
    <property type="evidence" value="ECO:0007669"/>
    <property type="project" value="InterPro"/>
</dbReference>
<feature type="domain" description="Ferrous iron transporter FeoA-like" evidence="2">
    <location>
        <begin position="25"/>
        <end position="95"/>
    </location>
</feature>
<dbReference type="Pfam" id="PF04023">
    <property type="entry name" value="FeoA"/>
    <property type="match status" value="1"/>
</dbReference>
<gene>
    <name evidence="3" type="ORF">SAMN04489866_102190</name>
</gene>
<dbReference type="AlphaFoldDB" id="A0A1G6TML9"/>
<dbReference type="Gene3D" id="2.30.30.90">
    <property type="match status" value="1"/>
</dbReference>
<dbReference type="PANTHER" id="PTHR43151:SF1">
    <property type="entry name" value="SSR2333 PROTEIN"/>
    <property type="match status" value="1"/>
</dbReference>
<protein>
    <submittedName>
        <fullName evidence="3">Ferrous iron transport protein A</fullName>
    </submittedName>
</protein>
<dbReference type="InterPro" id="IPR007167">
    <property type="entry name" value="Fe-transptr_FeoA-like"/>
</dbReference>
<dbReference type="InterPro" id="IPR008988">
    <property type="entry name" value="Transcriptional_repressor_C"/>
</dbReference>
<accession>A0A1G6TML9</accession>
<organism evidence="3 4">
    <name type="scientific">Peptococcus niger</name>
    <dbReference type="NCBI Taxonomy" id="2741"/>
    <lineage>
        <taxon>Bacteria</taxon>
        <taxon>Bacillati</taxon>
        <taxon>Bacillota</taxon>
        <taxon>Clostridia</taxon>
        <taxon>Eubacteriales</taxon>
        <taxon>Peptococcaceae</taxon>
        <taxon>Peptococcus</taxon>
    </lineage>
</organism>
<dbReference type="InterPro" id="IPR053184">
    <property type="entry name" value="FeoA-like"/>
</dbReference>
<evidence type="ECO:0000313" key="4">
    <source>
        <dbReference type="Proteomes" id="UP000198995"/>
    </source>
</evidence>
<dbReference type="SUPFAM" id="SSF50037">
    <property type="entry name" value="C-terminal domain of transcriptional repressors"/>
    <property type="match status" value="1"/>
</dbReference>
<sequence length="95" mass="10221">MSFLQGTAEDAIDATSTVNQVGMRVPLMQVQRGETVRVVKIGGRDATRRHLTELGFVPDAAVTVVTESNGNLICEVKGVRIGLDTELAKRITVIV</sequence>
<reference evidence="3 4" key="1">
    <citation type="submission" date="2016-10" db="EMBL/GenBank/DDBJ databases">
        <authorList>
            <person name="de Groot N.N."/>
        </authorList>
    </citation>
    <scope>NUCLEOTIDE SEQUENCE [LARGE SCALE GENOMIC DNA]</scope>
    <source>
        <strain evidence="3 4">DSM 20475</strain>
    </source>
</reference>
<proteinExistence type="predicted"/>
<dbReference type="PANTHER" id="PTHR43151">
    <property type="entry name" value="FEOA FAMILY PROTEIN"/>
    <property type="match status" value="1"/>
</dbReference>
<dbReference type="Proteomes" id="UP000198995">
    <property type="component" value="Unassembled WGS sequence"/>
</dbReference>
<keyword evidence="1" id="KW-0408">Iron</keyword>
<dbReference type="STRING" id="2741.SAMN04489866_102190"/>